<comment type="function">
    <text evidence="3 7">Has an important function as a repair enzyme for proteins that have been inactivated by oxidation. Catalyzes the reversible oxidation-reduction of methionine sulfoxide in proteins to methionine.</text>
</comment>
<evidence type="ECO:0000313" key="10">
    <source>
        <dbReference type="Proteomes" id="UP001501600"/>
    </source>
</evidence>
<dbReference type="PANTHER" id="PTHR43774">
    <property type="entry name" value="PEPTIDE METHIONINE SULFOXIDE REDUCTASE"/>
    <property type="match status" value="1"/>
</dbReference>
<evidence type="ECO:0000256" key="1">
    <source>
        <dbReference type="ARBA" id="ARBA00023002"/>
    </source>
</evidence>
<dbReference type="EMBL" id="BAABLF010000006">
    <property type="protein sequence ID" value="GAA5189303.1"/>
    <property type="molecule type" value="Genomic_DNA"/>
</dbReference>
<dbReference type="Gene3D" id="2.170.150.20">
    <property type="entry name" value="Peptide methionine sulfoxide reductase"/>
    <property type="match status" value="1"/>
</dbReference>
<comment type="catalytic activity">
    <reaction evidence="4 7">
        <text>L-methionyl-[protein] + [thioredoxin]-disulfide + H2O = L-methionyl-(S)-S-oxide-[protein] + [thioredoxin]-dithiol</text>
        <dbReference type="Rhea" id="RHEA:14217"/>
        <dbReference type="Rhea" id="RHEA-COMP:10698"/>
        <dbReference type="Rhea" id="RHEA-COMP:10700"/>
        <dbReference type="Rhea" id="RHEA-COMP:12313"/>
        <dbReference type="Rhea" id="RHEA-COMP:12315"/>
        <dbReference type="ChEBI" id="CHEBI:15377"/>
        <dbReference type="ChEBI" id="CHEBI:16044"/>
        <dbReference type="ChEBI" id="CHEBI:29950"/>
        <dbReference type="ChEBI" id="CHEBI:44120"/>
        <dbReference type="ChEBI" id="CHEBI:50058"/>
        <dbReference type="EC" id="1.8.4.11"/>
    </reaction>
</comment>
<dbReference type="PANTHER" id="PTHR43774:SF1">
    <property type="entry name" value="PEPTIDE METHIONINE SULFOXIDE REDUCTASE MSRA 2"/>
    <property type="match status" value="1"/>
</dbReference>
<evidence type="ECO:0000256" key="5">
    <source>
        <dbReference type="ARBA" id="ARBA00048488"/>
    </source>
</evidence>
<comment type="catalytic activity">
    <reaction evidence="6 7">
        <text>[thioredoxin]-disulfide + L-methionine + H2O = L-methionine (S)-S-oxide + [thioredoxin]-dithiol</text>
        <dbReference type="Rhea" id="RHEA:19993"/>
        <dbReference type="Rhea" id="RHEA-COMP:10698"/>
        <dbReference type="Rhea" id="RHEA-COMP:10700"/>
        <dbReference type="ChEBI" id="CHEBI:15377"/>
        <dbReference type="ChEBI" id="CHEBI:29950"/>
        <dbReference type="ChEBI" id="CHEBI:50058"/>
        <dbReference type="ChEBI" id="CHEBI:57844"/>
        <dbReference type="ChEBI" id="CHEBI:58772"/>
        <dbReference type="EC" id="1.8.4.11"/>
    </reaction>
</comment>
<dbReference type="Pfam" id="PF01641">
    <property type="entry name" value="SelR"/>
    <property type="match status" value="1"/>
</dbReference>
<gene>
    <name evidence="7" type="primary">msrA</name>
    <name evidence="9" type="ORF">GCM10025772_11390</name>
</gene>
<dbReference type="InterPro" id="IPR036509">
    <property type="entry name" value="Met_Sox_Rdtase_MsrA_sf"/>
</dbReference>
<protein>
    <recommendedName>
        <fullName evidence="7">Peptide methionine sulfoxide reductase MsrA</fullName>
        <shortName evidence="7">Protein-methionine-S-oxide reductase</shortName>
        <ecNumber evidence="7">1.8.4.11</ecNumber>
    </recommendedName>
    <alternativeName>
        <fullName evidence="7">Peptide-methionine (S)-S-oxide reductase</fullName>
        <shortName evidence="7">Peptide Met(O) reductase</shortName>
    </alternativeName>
</protein>
<feature type="domain" description="MsrB" evidence="8">
    <location>
        <begin position="1"/>
        <end position="119"/>
    </location>
</feature>
<evidence type="ECO:0000256" key="3">
    <source>
        <dbReference type="ARBA" id="ARBA00024679"/>
    </source>
</evidence>
<dbReference type="InterPro" id="IPR011057">
    <property type="entry name" value="Mss4-like_sf"/>
</dbReference>
<comment type="similarity">
    <text evidence="7">Belongs to the MsrA Met sulfoxide reductase family.</text>
</comment>
<evidence type="ECO:0000256" key="2">
    <source>
        <dbReference type="ARBA" id="ARBA00023268"/>
    </source>
</evidence>
<sequence>MKQPPLTEAERHVLQHKGTEPPFSGRFLFLSSKGTYCCRQCGAPLYHSDSKFDAGCGWPSFDDEEPGAIERRLDADGRRTEVLCQACGGHLGHVFEGEQLTEKNLRHCVNAQSLSFQPKADEGQQVAVFGGGCFWCLEALFQRVIGVSRVTSGYCGGTGEDAHYDRICHGQTDHIEVIQIQFDSAQVAFEQLLELFFDCHDPTSQDQQGADRGKQYRSVVFCQSDEQKRQLENYIHRLTESKVYPRPIVTQIAGEAPFYPAEPEHQNYYRRHGDQPYCAWNITPKLAKLVQKYGDRIGPE</sequence>
<reference evidence="10" key="1">
    <citation type="journal article" date="2019" name="Int. J. Syst. Evol. Microbiol.">
        <title>The Global Catalogue of Microorganisms (GCM) 10K type strain sequencing project: providing services to taxonomists for standard genome sequencing and annotation.</title>
        <authorList>
            <consortium name="The Broad Institute Genomics Platform"/>
            <consortium name="The Broad Institute Genome Sequencing Center for Infectious Disease"/>
            <person name="Wu L."/>
            <person name="Ma J."/>
        </authorList>
    </citation>
    <scope>NUCLEOTIDE SEQUENCE [LARGE SCALE GENOMIC DNA]</scope>
    <source>
        <strain evidence="10">JCM 18720</strain>
    </source>
</reference>
<evidence type="ECO:0000259" key="8">
    <source>
        <dbReference type="PROSITE" id="PS51790"/>
    </source>
</evidence>
<dbReference type="NCBIfam" id="NF004042">
    <property type="entry name" value="PRK05550.1"/>
    <property type="match status" value="1"/>
</dbReference>
<dbReference type="Proteomes" id="UP001501600">
    <property type="component" value="Unassembled WGS sequence"/>
</dbReference>
<dbReference type="Pfam" id="PF01625">
    <property type="entry name" value="PMSR"/>
    <property type="match status" value="1"/>
</dbReference>
<comment type="caution">
    <text evidence="9">The sequence shown here is derived from an EMBL/GenBank/DDBJ whole genome shotgun (WGS) entry which is preliminary data.</text>
</comment>
<keyword evidence="1 7" id="KW-0560">Oxidoreductase</keyword>
<dbReference type="RefSeq" id="WP_345316081.1">
    <property type="nucleotide sequence ID" value="NZ_BAABLF010000006.1"/>
</dbReference>
<evidence type="ECO:0000313" key="9">
    <source>
        <dbReference type="EMBL" id="GAA5189303.1"/>
    </source>
</evidence>
<keyword evidence="2" id="KW-0511">Multifunctional enzyme</keyword>
<evidence type="ECO:0000256" key="4">
    <source>
        <dbReference type="ARBA" id="ARBA00047806"/>
    </source>
</evidence>
<comment type="catalytic activity">
    <reaction evidence="5">
        <text>L-methionyl-[protein] + [thioredoxin]-disulfide + H2O = L-methionyl-(R)-S-oxide-[protein] + [thioredoxin]-dithiol</text>
        <dbReference type="Rhea" id="RHEA:24164"/>
        <dbReference type="Rhea" id="RHEA-COMP:10698"/>
        <dbReference type="Rhea" id="RHEA-COMP:10700"/>
        <dbReference type="Rhea" id="RHEA-COMP:12313"/>
        <dbReference type="Rhea" id="RHEA-COMP:12314"/>
        <dbReference type="ChEBI" id="CHEBI:15377"/>
        <dbReference type="ChEBI" id="CHEBI:16044"/>
        <dbReference type="ChEBI" id="CHEBI:29950"/>
        <dbReference type="ChEBI" id="CHEBI:45764"/>
        <dbReference type="ChEBI" id="CHEBI:50058"/>
        <dbReference type="EC" id="1.8.4.12"/>
    </reaction>
</comment>
<dbReference type="SUPFAM" id="SSF55068">
    <property type="entry name" value="Peptide methionine sulfoxide reductase"/>
    <property type="match status" value="1"/>
</dbReference>
<dbReference type="NCBIfam" id="TIGR00401">
    <property type="entry name" value="msrA"/>
    <property type="match status" value="1"/>
</dbReference>
<organism evidence="9 10">
    <name type="scientific">Ferrimonas gelatinilytica</name>
    <dbReference type="NCBI Taxonomy" id="1255257"/>
    <lineage>
        <taxon>Bacteria</taxon>
        <taxon>Pseudomonadati</taxon>
        <taxon>Pseudomonadota</taxon>
        <taxon>Gammaproteobacteria</taxon>
        <taxon>Alteromonadales</taxon>
        <taxon>Ferrimonadaceae</taxon>
        <taxon>Ferrimonas</taxon>
    </lineage>
</organism>
<proteinExistence type="inferred from homology"/>
<feature type="active site" evidence="7">
    <location>
        <position position="133"/>
    </location>
</feature>
<dbReference type="NCBIfam" id="NF004036">
    <property type="entry name" value="PRK05508.1"/>
    <property type="match status" value="1"/>
</dbReference>
<dbReference type="Gene3D" id="3.30.1060.10">
    <property type="entry name" value="Peptide methionine sulphoxide reductase MsrA"/>
    <property type="match status" value="1"/>
</dbReference>
<dbReference type="InterPro" id="IPR002579">
    <property type="entry name" value="Met_Sox_Rdtase_MsrB_dom"/>
</dbReference>
<dbReference type="InterPro" id="IPR002569">
    <property type="entry name" value="Met_Sox_Rdtase_MsrA_dom"/>
</dbReference>
<dbReference type="PROSITE" id="PS51790">
    <property type="entry name" value="MSRB"/>
    <property type="match status" value="1"/>
</dbReference>
<keyword evidence="10" id="KW-1185">Reference proteome</keyword>
<dbReference type="EC" id="1.8.4.11" evidence="7"/>
<evidence type="ECO:0000256" key="7">
    <source>
        <dbReference type="HAMAP-Rule" id="MF_01401"/>
    </source>
</evidence>
<evidence type="ECO:0000256" key="6">
    <source>
        <dbReference type="ARBA" id="ARBA00048782"/>
    </source>
</evidence>
<dbReference type="SUPFAM" id="SSF51316">
    <property type="entry name" value="Mss4-like"/>
    <property type="match status" value="1"/>
</dbReference>
<dbReference type="HAMAP" id="MF_01401">
    <property type="entry name" value="MsrA"/>
    <property type="match status" value="1"/>
</dbReference>
<name>A0ABP9S0Z7_9GAMM</name>
<accession>A0ABP9S0Z7</accession>